<keyword evidence="1" id="KW-0812">Transmembrane</keyword>
<evidence type="ECO:0000256" key="1">
    <source>
        <dbReference type="SAM" id="Phobius"/>
    </source>
</evidence>
<dbReference type="InterPro" id="IPR007313">
    <property type="entry name" value="FxsA"/>
</dbReference>
<feature type="transmembrane region" description="Helical" evidence="1">
    <location>
        <begin position="74"/>
        <end position="99"/>
    </location>
</feature>
<dbReference type="EMBL" id="CAEZSL010000032">
    <property type="protein sequence ID" value="CAB4537093.1"/>
    <property type="molecule type" value="Genomic_DNA"/>
</dbReference>
<dbReference type="EMBL" id="CAEZVL010000122">
    <property type="protein sequence ID" value="CAB4633823.1"/>
    <property type="molecule type" value="Genomic_DNA"/>
</dbReference>
<organism evidence="4">
    <name type="scientific">freshwater metagenome</name>
    <dbReference type="NCBI Taxonomy" id="449393"/>
    <lineage>
        <taxon>unclassified sequences</taxon>
        <taxon>metagenomes</taxon>
        <taxon>ecological metagenomes</taxon>
    </lineage>
</organism>
<dbReference type="EMBL" id="CAEZUK010000129">
    <property type="protein sequence ID" value="CAB4602809.1"/>
    <property type="molecule type" value="Genomic_DNA"/>
</dbReference>
<dbReference type="PANTHER" id="PTHR35335">
    <property type="entry name" value="UPF0716 PROTEIN FXSA"/>
    <property type="match status" value="1"/>
</dbReference>
<evidence type="ECO:0000313" key="3">
    <source>
        <dbReference type="EMBL" id="CAB4602809.1"/>
    </source>
</evidence>
<dbReference type="AlphaFoldDB" id="A0A6J6JBL9"/>
<keyword evidence="1" id="KW-1133">Transmembrane helix</keyword>
<dbReference type="PANTHER" id="PTHR35335:SF1">
    <property type="entry name" value="UPF0716 PROTEIN FXSA"/>
    <property type="match status" value="1"/>
</dbReference>
<dbReference type="GO" id="GO:0016020">
    <property type="term" value="C:membrane"/>
    <property type="evidence" value="ECO:0007669"/>
    <property type="project" value="InterPro"/>
</dbReference>
<sequence length="151" mass="16378">MILFLLFIVGPLCELYTIVKMSAAIGFFNTLGVMIVIGAIGSWLVKREGMRVWQKFNTAVGQGKVPTKEIIDGVLILGAGALLLTPGFLSDIFGLLMLFPPTRVIFRGFLLRRAGKKGRFASQIFHESSNGPQGSGDFIDGDATEIQGELD</sequence>
<accession>A0A6J6JBL9</accession>
<reference evidence="4" key="1">
    <citation type="submission" date="2020-05" db="EMBL/GenBank/DDBJ databases">
        <authorList>
            <person name="Chiriac C."/>
            <person name="Salcher M."/>
            <person name="Ghai R."/>
            <person name="Kavagutti S V."/>
        </authorList>
    </citation>
    <scope>NUCLEOTIDE SEQUENCE</scope>
</reference>
<dbReference type="Pfam" id="PF04186">
    <property type="entry name" value="FxsA"/>
    <property type="match status" value="1"/>
</dbReference>
<keyword evidence="1" id="KW-0472">Membrane</keyword>
<feature type="transmembrane region" description="Helical" evidence="1">
    <location>
        <begin position="25"/>
        <end position="45"/>
    </location>
</feature>
<name>A0A6J6JBL9_9ZZZZ</name>
<proteinExistence type="predicted"/>
<protein>
    <submittedName>
        <fullName evidence="4">Unannotated protein</fullName>
    </submittedName>
</protein>
<dbReference type="NCBIfam" id="NF008528">
    <property type="entry name" value="PRK11463.1-2"/>
    <property type="match status" value="1"/>
</dbReference>
<evidence type="ECO:0000313" key="4">
    <source>
        <dbReference type="EMBL" id="CAB4633823.1"/>
    </source>
</evidence>
<evidence type="ECO:0000313" key="2">
    <source>
        <dbReference type="EMBL" id="CAB4537093.1"/>
    </source>
</evidence>
<gene>
    <name evidence="2" type="ORF">UFOPK1421_00428</name>
    <name evidence="3" type="ORF">UFOPK1820_00854</name>
    <name evidence="4" type="ORF">UFOPK1960_00852</name>
</gene>